<dbReference type="EMBL" id="JAPDOD010000019">
    <property type="protein sequence ID" value="MDA0162557.1"/>
    <property type="molecule type" value="Genomic_DNA"/>
</dbReference>
<gene>
    <name evidence="2" type="ORF">OM076_19945</name>
</gene>
<dbReference type="SUPFAM" id="SSF46565">
    <property type="entry name" value="Chaperone J-domain"/>
    <property type="match status" value="1"/>
</dbReference>
<sequence length="230" mass="24674">MSADALSAEGLRDRLAQIEEEHATLRSELAAFQSDYLRLVGVVDMQVQELEAKYLAIVAARSGLLDDQTAAAAAEQRFRETTTAMSAVPAPAGPPPSEDLKTLFRDAAKRMHPDLVTDDSGREHAEAFMKRLNQSYKKGDAEAIGNLVRQWETSPYASLIPPMAGPAPALQAAVADAEQRLAGARDSDLARLMEQAFAASMSGRDLLAELRQNAEAALGAARAKLAQVDT</sequence>
<organism evidence="2 3">
    <name type="scientific">Solirubrobacter ginsenosidimutans</name>
    <dbReference type="NCBI Taxonomy" id="490573"/>
    <lineage>
        <taxon>Bacteria</taxon>
        <taxon>Bacillati</taxon>
        <taxon>Actinomycetota</taxon>
        <taxon>Thermoleophilia</taxon>
        <taxon>Solirubrobacterales</taxon>
        <taxon>Solirubrobacteraceae</taxon>
        <taxon>Solirubrobacter</taxon>
    </lineage>
</organism>
<evidence type="ECO:0000313" key="3">
    <source>
        <dbReference type="Proteomes" id="UP001149140"/>
    </source>
</evidence>
<feature type="coiled-coil region" evidence="1">
    <location>
        <begin position="8"/>
        <end position="35"/>
    </location>
</feature>
<dbReference type="AlphaFoldDB" id="A0A9X3S2R2"/>
<proteinExistence type="predicted"/>
<keyword evidence="3" id="KW-1185">Reference proteome</keyword>
<name>A0A9X3S2R2_9ACTN</name>
<evidence type="ECO:0000256" key="1">
    <source>
        <dbReference type="SAM" id="Coils"/>
    </source>
</evidence>
<comment type="caution">
    <text evidence="2">The sequence shown here is derived from an EMBL/GenBank/DDBJ whole genome shotgun (WGS) entry which is preliminary data.</text>
</comment>
<accession>A0A9X3S2R2</accession>
<keyword evidence="1" id="KW-0175">Coiled coil</keyword>
<evidence type="ECO:0008006" key="4">
    <source>
        <dbReference type="Google" id="ProtNLM"/>
    </source>
</evidence>
<dbReference type="Proteomes" id="UP001149140">
    <property type="component" value="Unassembled WGS sequence"/>
</dbReference>
<dbReference type="InterPro" id="IPR036869">
    <property type="entry name" value="J_dom_sf"/>
</dbReference>
<evidence type="ECO:0000313" key="2">
    <source>
        <dbReference type="EMBL" id="MDA0162557.1"/>
    </source>
</evidence>
<dbReference type="RefSeq" id="WP_270041798.1">
    <property type="nucleotide sequence ID" value="NZ_JAPDOD010000019.1"/>
</dbReference>
<reference evidence="2" key="1">
    <citation type="submission" date="2022-10" db="EMBL/GenBank/DDBJ databases">
        <title>The WGS of Solirubrobacter ginsenosidimutans DSM 21036.</title>
        <authorList>
            <person name="Jiang Z."/>
        </authorList>
    </citation>
    <scope>NUCLEOTIDE SEQUENCE</scope>
    <source>
        <strain evidence="2">DSM 21036</strain>
    </source>
</reference>
<protein>
    <recommendedName>
        <fullName evidence="4">J domain-containing protein</fullName>
    </recommendedName>
</protein>